<organism evidence="1 2">
    <name type="scientific">Armillaria solidipes</name>
    <dbReference type="NCBI Taxonomy" id="1076256"/>
    <lineage>
        <taxon>Eukaryota</taxon>
        <taxon>Fungi</taxon>
        <taxon>Dikarya</taxon>
        <taxon>Basidiomycota</taxon>
        <taxon>Agaricomycotina</taxon>
        <taxon>Agaricomycetes</taxon>
        <taxon>Agaricomycetidae</taxon>
        <taxon>Agaricales</taxon>
        <taxon>Marasmiineae</taxon>
        <taxon>Physalacriaceae</taxon>
        <taxon>Armillaria</taxon>
    </lineage>
</organism>
<accession>A0A2H3B6S6</accession>
<evidence type="ECO:0000313" key="1">
    <source>
        <dbReference type="EMBL" id="PBK61728.1"/>
    </source>
</evidence>
<proteinExistence type="predicted"/>
<dbReference type="Proteomes" id="UP000218334">
    <property type="component" value="Unassembled WGS sequence"/>
</dbReference>
<name>A0A2H3B6S6_9AGAR</name>
<evidence type="ECO:0000313" key="2">
    <source>
        <dbReference type="Proteomes" id="UP000218334"/>
    </source>
</evidence>
<sequence length="283" mass="31642">MSRQSLYSDLGCFCRDEHTADPAVAPPRGFFLSRRYTIAVDFTQDQLDWVYEQMPVFETAVVENTLNGFLHPFLTTWMEQYPETDRASTVERQKAIIQLLVMKAETLWSVRYPPGVSSVHEVMALLDVLHDMIERPSRRGLSSGTWAHFLSKASNIALFSATLSSTGPNTGRTLDGPATDSEDAAGTATGVAAWRRLSTRRTQGVVQYTQRITWYKSCQSRTPILSSLKVCFIQGLILGPIEEPLEAKHILECLHGFWPLALGLVPLMRCLLKAPNLCRGIPL</sequence>
<dbReference type="EMBL" id="KZ293473">
    <property type="protein sequence ID" value="PBK61728.1"/>
    <property type="molecule type" value="Genomic_DNA"/>
</dbReference>
<protein>
    <submittedName>
        <fullName evidence="1">Uncharacterized protein</fullName>
    </submittedName>
</protein>
<keyword evidence="2" id="KW-1185">Reference proteome</keyword>
<reference evidence="2" key="1">
    <citation type="journal article" date="2017" name="Nat. Ecol. Evol.">
        <title>Genome expansion and lineage-specific genetic innovations in the forest pathogenic fungi Armillaria.</title>
        <authorList>
            <person name="Sipos G."/>
            <person name="Prasanna A.N."/>
            <person name="Walter M.C."/>
            <person name="O'Connor E."/>
            <person name="Balint B."/>
            <person name="Krizsan K."/>
            <person name="Kiss B."/>
            <person name="Hess J."/>
            <person name="Varga T."/>
            <person name="Slot J."/>
            <person name="Riley R."/>
            <person name="Boka B."/>
            <person name="Rigling D."/>
            <person name="Barry K."/>
            <person name="Lee J."/>
            <person name="Mihaltcheva S."/>
            <person name="LaButti K."/>
            <person name="Lipzen A."/>
            <person name="Waldron R."/>
            <person name="Moloney N.M."/>
            <person name="Sperisen C."/>
            <person name="Kredics L."/>
            <person name="Vagvoelgyi C."/>
            <person name="Patrignani A."/>
            <person name="Fitzpatrick D."/>
            <person name="Nagy I."/>
            <person name="Doyle S."/>
            <person name="Anderson J.B."/>
            <person name="Grigoriev I.V."/>
            <person name="Gueldener U."/>
            <person name="Muensterkoetter M."/>
            <person name="Nagy L.G."/>
        </authorList>
    </citation>
    <scope>NUCLEOTIDE SEQUENCE [LARGE SCALE GENOMIC DNA]</scope>
    <source>
        <strain evidence="2">28-4</strain>
    </source>
</reference>
<gene>
    <name evidence="1" type="ORF">ARMSODRAFT_981298</name>
</gene>
<dbReference type="AlphaFoldDB" id="A0A2H3B6S6"/>